<gene>
    <name evidence="1" type="ORF">S01H4_57637</name>
</gene>
<dbReference type="EMBL" id="BART01033570">
    <property type="protein sequence ID" value="GAH08762.1"/>
    <property type="molecule type" value="Genomic_DNA"/>
</dbReference>
<organism evidence="1">
    <name type="scientific">marine sediment metagenome</name>
    <dbReference type="NCBI Taxonomy" id="412755"/>
    <lineage>
        <taxon>unclassified sequences</taxon>
        <taxon>metagenomes</taxon>
        <taxon>ecological metagenomes</taxon>
    </lineage>
</organism>
<accession>X1CLZ0</accession>
<evidence type="ECO:0000313" key="1">
    <source>
        <dbReference type="EMBL" id="GAH08762.1"/>
    </source>
</evidence>
<proteinExistence type="predicted"/>
<feature type="non-terminal residue" evidence="1">
    <location>
        <position position="204"/>
    </location>
</feature>
<comment type="caution">
    <text evidence="1">The sequence shown here is derived from an EMBL/GenBank/DDBJ whole genome shotgun (WGS) entry which is preliminary data.</text>
</comment>
<reference evidence="1" key="1">
    <citation type="journal article" date="2014" name="Front. Microbiol.">
        <title>High frequency of phylogenetically diverse reductive dehalogenase-homologous genes in deep subseafloor sedimentary metagenomes.</title>
        <authorList>
            <person name="Kawai M."/>
            <person name="Futagami T."/>
            <person name="Toyoda A."/>
            <person name="Takaki Y."/>
            <person name="Nishi S."/>
            <person name="Hori S."/>
            <person name="Arai W."/>
            <person name="Tsubouchi T."/>
            <person name="Morono Y."/>
            <person name="Uchiyama I."/>
            <person name="Ito T."/>
            <person name="Fujiyama A."/>
            <person name="Inagaki F."/>
            <person name="Takami H."/>
        </authorList>
    </citation>
    <scope>NUCLEOTIDE SEQUENCE</scope>
    <source>
        <strain evidence="1">Expedition CK06-06</strain>
    </source>
</reference>
<name>X1CLZ0_9ZZZZ</name>
<protein>
    <submittedName>
        <fullName evidence="1">Uncharacterized protein</fullName>
    </submittedName>
</protein>
<sequence>MQFGEAMPAIVKTPLDALIAMYPENESVKWISERVFADRFRNYMTMLTVSRMGGDASLIFSKQKEGVALTEEEQQIWDDARRQMGFYATAFEQFALFRFRTDEQYQMYEEASKVIEEMTGYTRDQQDWLRKHGYRLWDMVGGMSPTEQAILQEMDYYRWVGNIRPLLPGRQQEILNKIELGWNAVEKYGETVQENKLQLQRDFL</sequence>
<dbReference type="AlphaFoldDB" id="X1CLZ0"/>